<dbReference type="EMBL" id="CP034235">
    <property type="protein sequence ID" value="QGQ96570.1"/>
    <property type="molecule type" value="Genomic_DNA"/>
</dbReference>
<dbReference type="GO" id="GO:0008484">
    <property type="term" value="F:sulfuric ester hydrolase activity"/>
    <property type="evidence" value="ECO:0007669"/>
    <property type="project" value="TreeGrafter"/>
</dbReference>
<evidence type="ECO:0000256" key="1">
    <source>
        <dbReference type="ARBA" id="ARBA00022723"/>
    </source>
</evidence>
<dbReference type="KEGG" id="ppsc:EHS13_17620"/>
<keyword evidence="2" id="KW-0378">Hydrolase</keyword>
<organism evidence="4 5">
    <name type="scientific">Paenibacillus psychroresistens</name>
    <dbReference type="NCBI Taxonomy" id="1778678"/>
    <lineage>
        <taxon>Bacteria</taxon>
        <taxon>Bacillati</taxon>
        <taxon>Bacillota</taxon>
        <taxon>Bacilli</taxon>
        <taxon>Bacillales</taxon>
        <taxon>Paenibacillaceae</taxon>
        <taxon>Paenibacillus</taxon>
    </lineage>
</organism>
<proteinExistence type="predicted"/>
<dbReference type="Proteomes" id="UP000426246">
    <property type="component" value="Chromosome"/>
</dbReference>
<keyword evidence="5" id="KW-1185">Reference proteome</keyword>
<dbReference type="InterPro" id="IPR000917">
    <property type="entry name" value="Sulfatase_N"/>
</dbReference>
<name>A0A6B8RJW2_9BACL</name>
<evidence type="ECO:0000313" key="5">
    <source>
        <dbReference type="Proteomes" id="UP000426246"/>
    </source>
</evidence>
<dbReference type="Gene3D" id="3.40.720.10">
    <property type="entry name" value="Alkaline Phosphatase, subunit A"/>
    <property type="match status" value="1"/>
</dbReference>
<dbReference type="InterPro" id="IPR017850">
    <property type="entry name" value="Alkaline_phosphatase_core_sf"/>
</dbReference>
<evidence type="ECO:0000256" key="2">
    <source>
        <dbReference type="ARBA" id="ARBA00022801"/>
    </source>
</evidence>
<dbReference type="CDD" id="cd16033">
    <property type="entry name" value="sulfatase_like"/>
    <property type="match status" value="1"/>
</dbReference>
<reference evidence="5" key="1">
    <citation type="submission" date="2018-11" db="EMBL/GenBank/DDBJ databases">
        <title>Complete genome sequence of Paenibacillus sp. ML311-T8.</title>
        <authorList>
            <person name="Nam Y.-D."/>
            <person name="Kang J."/>
            <person name="Chung W.-H."/>
            <person name="Park Y.S."/>
        </authorList>
    </citation>
    <scope>NUCLEOTIDE SEQUENCE [LARGE SCALE GENOMIC DNA]</scope>
    <source>
        <strain evidence="5">ML311-T8</strain>
    </source>
</reference>
<evidence type="ECO:0000313" key="4">
    <source>
        <dbReference type="EMBL" id="QGQ96570.1"/>
    </source>
</evidence>
<dbReference type="Pfam" id="PF00884">
    <property type="entry name" value="Sulfatase"/>
    <property type="match status" value="1"/>
</dbReference>
<feature type="domain" description="Sulfatase N-terminal" evidence="3">
    <location>
        <begin position="5"/>
        <end position="344"/>
    </location>
</feature>
<accession>A0A6B8RJW2</accession>
<protein>
    <submittedName>
        <fullName evidence="4">DUF4976 domain-containing protein</fullName>
    </submittedName>
</protein>
<dbReference type="GO" id="GO:0046872">
    <property type="term" value="F:metal ion binding"/>
    <property type="evidence" value="ECO:0007669"/>
    <property type="project" value="UniProtKB-KW"/>
</dbReference>
<dbReference type="GO" id="GO:0005737">
    <property type="term" value="C:cytoplasm"/>
    <property type="evidence" value="ECO:0007669"/>
    <property type="project" value="TreeGrafter"/>
</dbReference>
<sequence>MKNQPNILIIMVDQLRYDCLGFSSMAPVITPHIDALASEGMWFNSAYNHIPVCGPARQSFICGQRPETFGGLWNFSLGLKVSALEPAAYSWARSLQSAGYYNGYIGKWDVHPTYDPTFYGYYVYVNSEQIYQTWITERYPDLAYANELFGEIDPLPLADTRTHQTARMTSELLQQLSRSGSPWHLRVNFKEPHLPCRPTAAFANLYSADSIPEWGSFVETFANKPYIQEQQLRNWHVAHYGWQDWAPIVARYYAIISQLDDALGCILKELDTLGESDNTIVIFTSDHGDMCGGHRMMDKHYIMYEDVVKVPLIMRWPGVIAPNSYCDEFVYPLLDLPPSLLEFSGSPLPTNHRFHGQSIQPLLKATNEITWRDEVVATYNGQQFGLYTQRMIRTRDWKYVWNTTDVDELYDMQRDPNELHNVISHPSNSHVVQELRKRLYDILYQDGDGLVQNQWMRDQLLLGRKK</sequence>
<keyword evidence="1" id="KW-0479">Metal-binding</keyword>
<dbReference type="RefSeq" id="WP_155701642.1">
    <property type="nucleotide sequence ID" value="NZ_CP034235.1"/>
</dbReference>
<dbReference type="AlphaFoldDB" id="A0A6B8RJW2"/>
<dbReference type="PANTHER" id="PTHR45953:SF1">
    <property type="entry name" value="IDURONATE 2-SULFATASE"/>
    <property type="match status" value="1"/>
</dbReference>
<dbReference type="OrthoDB" id="9762324at2"/>
<gene>
    <name evidence="4" type="ORF">EHS13_17620</name>
</gene>
<dbReference type="SUPFAM" id="SSF53649">
    <property type="entry name" value="Alkaline phosphatase-like"/>
    <property type="match status" value="1"/>
</dbReference>
<evidence type="ECO:0000259" key="3">
    <source>
        <dbReference type="Pfam" id="PF00884"/>
    </source>
</evidence>
<dbReference type="PANTHER" id="PTHR45953">
    <property type="entry name" value="IDURONATE 2-SULFATASE"/>
    <property type="match status" value="1"/>
</dbReference>